<sequence>MPIDWQGEPAGILDLFQHDITLVIADHLAAFDYYGSISALSRTADKFKHILQPYLAQKKEKIWMRLEDWKWDELEEEGMHKYAHIGIMECSIDSKLPINNIAPRYINKSSKKGITTSYANEQQLVQTHCRPWMMIWKGHPHRASITIHERFFPRIEALKFCVDGGAMRVGELHDRGTIKDPTEAVAAVNGLAAFLMERKVETQCSWVFKLEKVPRLVYLRYDGYSGRLPVSFGRISSSVKAVGKAGFKYDREEWSYYGEDEDLAHAEGYYLYQATFHNEEPRQQFTSIKVDMHLNTANISSMLSCAQAGERWTQGANIFSDLTIHLAAHHLSPTQDSRLEFRLFHNHGKPLVYENVPIFAMCVGGSTASAAGGNGKVRVLQRSIDLDFANCRLQSGCKRCIGLGGEVVVID</sequence>
<evidence type="ECO:0000313" key="2">
    <source>
        <dbReference type="Proteomes" id="UP001243375"/>
    </source>
</evidence>
<evidence type="ECO:0000313" key="1">
    <source>
        <dbReference type="EMBL" id="KAJ9114005.1"/>
    </source>
</evidence>
<organism evidence="1 2">
    <name type="scientific">Naganishia vaughanmartiniae</name>
    <dbReference type="NCBI Taxonomy" id="1424756"/>
    <lineage>
        <taxon>Eukaryota</taxon>
        <taxon>Fungi</taxon>
        <taxon>Dikarya</taxon>
        <taxon>Basidiomycota</taxon>
        <taxon>Agaricomycotina</taxon>
        <taxon>Tremellomycetes</taxon>
        <taxon>Filobasidiales</taxon>
        <taxon>Filobasidiaceae</taxon>
        <taxon>Naganishia</taxon>
    </lineage>
</organism>
<comment type="caution">
    <text evidence="1">The sequence shown here is derived from an EMBL/GenBank/DDBJ whole genome shotgun (WGS) entry which is preliminary data.</text>
</comment>
<keyword evidence="2" id="KW-1185">Reference proteome</keyword>
<dbReference type="EMBL" id="JASBWU010000020">
    <property type="protein sequence ID" value="KAJ9114005.1"/>
    <property type="molecule type" value="Genomic_DNA"/>
</dbReference>
<name>A0ACC2WRR7_9TREE</name>
<reference evidence="1" key="1">
    <citation type="submission" date="2023-04" db="EMBL/GenBank/DDBJ databases">
        <title>Draft Genome sequencing of Naganishia species isolated from polar environments using Oxford Nanopore Technology.</title>
        <authorList>
            <person name="Leo P."/>
            <person name="Venkateswaran K."/>
        </authorList>
    </citation>
    <scope>NUCLEOTIDE SEQUENCE</scope>
    <source>
        <strain evidence="1">MNA-CCFEE 5425</strain>
    </source>
</reference>
<dbReference type="Proteomes" id="UP001243375">
    <property type="component" value="Unassembled WGS sequence"/>
</dbReference>
<gene>
    <name evidence="1" type="ORF">QFC22_005823</name>
</gene>
<proteinExistence type="predicted"/>
<protein>
    <submittedName>
        <fullName evidence="1">Uncharacterized protein</fullName>
    </submittedName>
</protein>
<accession>A0ACC2WRR7</accession>